<dbReference type="CDD" id="cd06261">
    <property type="entry name" value="TM_PBP2"/>
    <property type="match status" value="1"/>
</dbReference>
<dbReference type="Gene3D" id="1.10.3720.10">
    <property type="entry name" value="MetI-like"/>
    <property type="match status" value="1"/>
</dbReference>
<protein>
    <submittedName>
        <fullName evidence="9">ABC transporter permease</fullName>
    </submittedName>
</protein>
<feature type="domain" description="ABC transmembrane type-1" evidence="8">
    <location>
        <begin position="100"/>
        <end position="281"/>
    </location>
</feature>
<dbReference type="EMBL" id="JBHSLD010000007">
    <property type="protein sequence ID" value="MFC5381077.1"/>
    <property type="molecule type" value="Genomic_DNA"/>
</dbReference>
<dbReference type="Proteomes" id="UP001596122">
    <property type="component" value="Unassembled WGS sequence"/>
</dbReference>
<feature type="transmembrane region" description="Helical" evidence="7">
    <location>
        <begin position="263"/>
        <end position="284"/>
    </location>
</feature>
<accession>A0ABW0GMX9</accession>
<dbReference type="PROSITE" id="PS50928">
    <property type="entry name" value="ABC_TM1"/>
    <property type="match status" value="1"/>
</dbReference>
<evidence type="ECO:0000256" key="4">
    <source>
        <dbReference type="ARBA" id="ARBA00022692"/>
    </source>
</evidence>
<feature type="transmembrane region" description="Helical" evidence="7">
    <location>
        <begin position="32"/>
        <end position="53"/>
    </location>
</feature>
<proteinExistence type="inferred from homology"/>
<sequence>MVDPDTDALAGLAAPARAPERHPVPRRRRRPVVTRVVLGAVVPVTLVALWQALGSIGALRTFVPTPFEVAVAFAAFLDPTATGPALPGTVGFAGQGLAHVGASVQLLLSAYVVAVAIGVPAGAALALSPLFRSLTDPMVQGLRAIPIFAWLPLAIVWFGLGPAPARFLVVVGAVFPILVATADAVARVPRAWVETARMLGTPRRQLLRRVYLPAALPGIVVGCRLGVSLGWMSVIVGEFVSTSTLGIGVMMDSARMTGRLDQVVVGMVCFAVLGLLSDTVLRVASARWTRWART</sequence>
<feature type="transmembrane region" description="Helical" evidence="7">
    <location>
        <begin position="108"/>
        <end position="130"/>
    </location>
</feature>
<dbReference type="InterPro" id="IPR000515">
    <property type="entry name" value="MetI-like"/>
</dbReference>
<dbReference type="PANTHER" id="PTHR30151:SF25">
    <property type="entry name" value="TAURINE TRANSPORT SYSTEM PERMEASE PROTEIN TAUC"/>
    <property type="match status" value="1"/>
</dbReference>
<evidence type="ECO:0000256" key="6">
    <source>
        <dbReference type="ARBA" id="ARBA00023136"/>
    </source>
</evidence>
<keyword evidence="2 7" id="KW-0813">Transport</keyword>
<keyword evidence="3" id="KW-1003">Cell membrane</keyword>
<evidence type="ECO:0000256" key="5">
    <source>
        <dbReference type="ARBA" id="ARBA00022989"/>
    </source>
</evidence>
<name>A0ABW0GMX9_9MICO</name>
<feature type="transmembrane region" description="Helical" evidence="7">
    <location>
        <begin position="166"/>
        <end position="186"/>
    </location>
</feature>
<keyword evidence="6 7" id="KW-0472">Membrane</keyword>
<evidence type="ECO:0000256" key="3">
    <source>
        <dbReference type="ARBA" id="ARBA00022475"/>
    </source>
</evidence>
<keyword evidence="5 7" id="KW-1133">Transmembrane helix</keyword>
<comment type="similarity">
    <text evidence="7">Belongs to the binding-protein-dependent transport system permease family.</text>
</comment>
<dbReference type="Pfam" id="PF00528">
    <property type="entry name" value="BPD_transp_1"/>
    <property type="match status" value="1"/>
</dbReference>
<feature type="transmembrane region" description="Helical" evidence="7">
    <location>
        <begin position="142"/>
        <end position="160"/>
    </location>
</feature>
<dbReference type="PANTHER" id="PTHR30151">
    <property type="entry name" value="ALKANE SULFONATE ABC TRANSPORTER-RELATED, MEMBRANE SUBUNIT"/>
    <property type="match status" value="1"/>
</dbReference>
<comment type="caution">
    <text evidence="9">The sequence shown here is derived from an EMBL/GenBank/DDBJ whole genome shotgun (WGS) entry which is preliminary data.</text>
</comment>
<gene>
    <name evidence="9" type="ORF">ACFPJ6_09755</name>
</gene>
<comment type="subcellular location">
    <subcellularLocation>
        <location evidence="1 7">Cell membrane</location>
        <topology evidence="1 7">Multi-pass membrane protein</topology>
    </subcellularLocation>
</comment>
<dbReference type="InterPro" id="IPR035906">
    <property type="entry name" value="MetI-like_sf"/>
</dbReference>
<reference evidence="10" key="1">
    <citation type="journal article" date="2019" name="Int. J. Syst. Evol. Microbiol.">
        <title>The Global Catalogue of Microorganisms (GCM) 10K type strain sequencing project: providing services to taxonomists for standard genome sequencing and annotation.</title>
        <authorList>
            <consortium name="The Broad Institute Genomics Platform"/>
            <consortium name="The Broad Institute Genome Sequencing Center for Infectious Disease"/>
            <person name="Wu L."/>
            <person name="Ma J."/>
        </authorList>
    </citation>
    <scope>NUCLEOTIDE SEQUENCE [LARGE SCALE GENOMIC DNA]</scope>
    <source>
        <strain evidence="10">CCUG 43114</strain>
    </source>
</reference>
<feature type="transmembrane region" description="Helical" evidence="7">
    <location>
        <begin position="206"/>
        <end position="227"/>
    </location>
</feature>
<keyword evidence="10" id="KW-1185">Reference proteome</keyword>
<evidence type="ECO:0000256" key="1">
    <source>
        <dbReference type="ARBA" id="ARBA00004651"/>
    </source>
</evidence>
<dbReference type="SUPFAM" id="SSF161098">
    <property type="entry name" value="MetI-like"/>
    <property type="match status" value="1"/>
</dbReference>
<evidence type="ECO:0000313" key="10">
    <source>
        <dbReference type="Proteomes" id="UP001596122"/>
    </source>
</evidence>
<dbReference type="RefSeq" id="WP_340271685.1">
    <property type="nucleotide sequence ID" value="NZ_JBBEOG010000014.1"/>
</dbReference>
<evidence type="ECO:0000256" key="2">
    <source>
        <dbReference type="ARBA" id="ARBA00022448"/>
    </source>
</evidence>
<evidence type="ECO:0000313" key="9">
    <source>
        <dbReference type="EMBL" id="MFC5381077.1"/>
    </source>
</evidence>
<evidence type="ECO:0000259" key="8">
    <source>
        <dbReference type="PROSITE" id="PS50928"/>
    </source>
</evidence>
<keyword evidence="4 7" id="KW-0812">Transmembrane</keyword>
<evidence type="ECO:0000256" key="7">
    <source>
        <dbReference type="RuleBase" id="RU363032"/>
    </source>
</evidence>
<organism evidence="9 10">
    <name type="scientific">Aquipuribacter nitratireducens</name>
    <dbReference type="NCBI Taxonomy" id="650104"/>
    <lineage>
        <taxon>Bacteria</taxon>
        <taxon>Bacillati</taxon>
        <taxon>Actinomycetota</taxon>
        <taxon>Actinomycetes</taxon>
        <taxon>Micrococcales</taxon>
        <taxon>Intrasporangiaceae</taxon>
        <taxon>Aquipuribacter</taxon>
    </lineage>
</organism>